<dbReference type="AlphaFoldDB" id="F8MSD4"/>
<accession>F8MSD4</accession>
<dbReference type="Gene3D" id="3.40.50.150">
    <property type="entry name" value="Vaccinia Virus protein VP39"/>
    <property type="match status" value="1"/>
</dbReference>
<keyword evidence="4" id="KW-1185">Reference proteome</keyword>
<dbReference type="CDD" id="cd02440">
    <property type="entry name" value="AdoMet_MTases"/>
    <property type="match status" value="1"/>
</dbReference>
<reference evidence="4" key="1">
    <citation type="journal article" date="2011" name="Genetics">
        <title>Massive changes in genome architecture accompany the transition to self-fertility in the filamentous fungus Neurospora tetrasperma.</title>
        <authorList>
            <person name="Ellison C.E."/>
            <person name="Stajich J.E."/>
            <person name="Jacobson D.J."/>
            <person name="Natvig D.O."/>
            <person name="Lapidus A."/>
            <person name="Foster B."/>
            <person name="Aerts A."/>
            <person name="Riley R."/>
            <person name="Lindquist E.A."/>
            <person name="Grigoriev I.V."/>
            <person name="Taylor J.W."/>
        </authorList>
    </citation>
    <scope>NUCLEOTIDE SEQUENCE [LARGE SCALE GENOMIC DNA]</scope>
    <source>
        <strain evidence="4">FGSC 2508 / P0657</strain>
    </source>
</reference>
<evidence type="ECO:0000256" key="1">
    <source>
        <dbReference type="SAM" id="MobiDB-lite"/>
    </source>
</evidence>
<feature type="region of interest" description="Disordered" evidence="1">
    <location>
        <begin position="206"/>
        <end position="234"/>
    </location>
</feature>
<dbReference type="KEGG" id="nte:NEUTE1DRAFT117943"/>
<dbReference type="InterPro" id="IPR029063">
    <property type="entry name" value="SAM-dependent_MTases_sf"/>
</dbReference>
<name>F8MSD4_NEUT8</name>
<protein>
    <recommendedName>
        <fullName evidence="2">Methyltransferase domain-containing protein</fullName>
    </recommendedName>
</protein>
<evidence type="ECO:0000259" key="2">
    <source>
        <dbReference type="Pfam" id="PF13847"/>
    </source>
</evidence>
<gene>
    <name evidence="3" type="ORF">NEUTE1DRAFT_117943</name>
</gene>
<sequence>MVTPEMDSEEESKITTLITCFPHDHSLRTLVQIPRFRQRLSILSQWSIPPGSRVLDIGCGQGDSSLVLAMELGPTCHVTGIDTAPPDYGTPLNISESQEKILQSALGDRLSFHNQVDAATFFNSTSTSTAGDKEFDAATACHSLFYFPSSASVVSLFQELAAANIRKVYVAEYDSKQTSFPGTQTPHILAAKAQALYFAYKSEADSRRNNPLNNKEQQQQQQQASSSKKEEMPLNVRAAPDVEAIIKAAQAAGFKVAREGKFTPKEEYLEGHFETRCVRGGKFEERVKKEGFAKEREEEILGVVEEVNRAYEEMERGGVDKVRCMDVWWAVFALE</sequence>
<dbReference type="Proteomes" id="UP000008065">
    <property type="component" value="Unassembled WGS sequence"/>
</dbReference>
<dbReference type="HOGENOM" id="CLU_058846_0_0_1"/>
<dbReference type="InterPro" id="IPR025714">
    <property type="entry name" value="Methyltranfer_dom"/>
</dbReference>
<dbReference type="EMBL" id="GL891306">
    <property type="protein sequence ID" value="EGO55874.1"/>
    <property type="molecule type" value="Genomic_DNA"/>
</dbReference>
<evidence type="ECO:0000313" key="4">
    <source>
        <dbReference type="Proteomes" id="UP000008065"/>
    </source>
</evidence>
<dbReference type="SUPFAM" id="SSF53335">
    <property type="entry name" value="S-adenosyl-L-methionine-dependent methyltransferases"/>
    <property type="match status" value="1"/>
</dbReference>
<evidence type="ECO:0000313" key="3">
    <source>
        <dbReference type="EMBL" id="EGO55874.1"/>
    </source>
</evidence>
<dbReference type="Pfam" id="PF13847">
    <property type="entry name" value="Methyltransf_31"/>
    <property type="match status" value="1"/>
</dbReference>
<dbReference type="OrthoDB" id="8300214at2759"/>
<dbReference type="VEuPathDB" id="FungiDB:NEUTE1DRAFT_117943"/>
<proteinExistence type="predicted"/>
<dbReference type="RefSeq" id="XP_009853649.1">
    <property type="nucleotide sequence ID" value="XM_009855347.1"/>
</dbReference>
<organism evidence="3 4">
    <name type="scientific">Neurospora tetrasperma (strain FGSC 2508 / ATCC MYA-4615 / P0657)</name>
    <dbReference type="NCBI Taxonomy" id="510951"/>
    <lineage>
        <taxon>Eukaryota</taxon>
        <taxon>Fungi</taxon>
        <taxon>Dikarya</taxon>
        <taxon>Ascomycota</taxon>
        <taxon>Pezizomycotina</taxon>
        <taxon>Sordariomycetes</taxon>
        <taxon>Sordariomycetidae</taxon>
        <taxon>Sordariales</taxon>
        <taxon>Sordariaceae</taxon>
        <taxon>Neurospora</taxon>
    </lineage>
</organism>
<feature type="compositionally biased region" description="Low complexity" evidence="1">
    <location>
        <begin position="215"/>
        <end position="226"/>
    </location>
</feature>
<dbReference type="GeneID" id="20823431"/>
<feature type="domain" description="Methyltransferase" evidence="2">
    <location>
        <begin position="51"/>
        <end position="84"/>
    </location>
</feature>